<name>A0A292II05_9MOLU</name>
<dbReference type="AlphaFoldDB" id="A0A292II05"/>
<sequence>MTSKNSFNSLQIKLIKSDGNINIWNVNQMLIYNELEQLWDKVEGNVLIKNNNIFLKFISDRKKDQYLILAKSMIQKKEQMVVIYLSEPLVVYYQDKINIAAKNPRLKIQELNNRIQHLTQLQDWGLSINDQIELELVMEELKRYQFIDLFSLVAKITR</sequence>
<dbReference type="EMBL" id="HG937516">
    <property type="protein sequence ID" value="CDN40303.1"/>
    <property type="molecule type" value="Genomic_DNA"/>
</dbReference>
<protein>
    <submittedName>
        <fullName evidence="1">Uncharacterized protein</fullName>
    </submittedName>
</protein>
<keyword evidence="2" id="KW-1185">Reference proteome</keyword>
<gene>
    <name evidence="1" type="ORF">MAMA39_01800</name>
</gene>
<dbReference type="KEGG" id="mamp:MAMA39_01800"/>
<reference evidence="1 2" key="1">
    <citation type="journal article" date="2015" name="Clin. Infect. Dis.">
        <title>Genomic Investigations unmask Mycoplasma amphoriforme, a new respiratory pathogen.</title>
        <authorList>
            <person name="Gillespie S.H."/>
            <person name="Ling C.L."/>
            <person name="Oravcova K."/>
            <person name="Pinheiro M."/>
            <person name="Wells L."/>
            <person name="Bryant J.M."/>
            <person name="McHugh T.D."/>
            <person name="Bebear C."/>
            <person name="Webster D."/>
            <person name="Harris S.R."/>
            <person name="Seth-Smith H.M."/>
            <person name="Thomson N.R."/>
        </authorList>
    </citation>
    <scope>NUCLEOTIDE SEQUENCE [LARGE SCALE GENOMIC DNA]</scope>
    <source>
        <strain evidence="1 2">A39</strain>
    </source>
</reference>
<organism evidence="1 2">
    <name type="scientific">Mycoplasma amphoriforme A39</name>
    <dbReference type="NCBI Taxonomy" id="572419"/>
    <lineage>
        <taxon>Bacteria</taxon>
        <taxon>Bacillati</taxon>
        <taxon>Mycoplasmatota</taxon>
        <taxon>Mollicutes</taxon>
        <taxon>Mycoplasmataceae</taxon>
        <taxon>Mycoplasma</taxon>
    </lineage>
</organism>
<accession>A0A292II05</accession>
<proteinExistence type="predicted"/>
<evidence type="ECO:0000313" key="1">
    <source>
        <dbReference type="EMBL" id="CDN40303.1"/>
    </source>
</evidence>
<dbReference type="NCBIfam" id="NF045935">
    <property type="entry name" value="MSC_0621_epsi"/>
    <property type="match status" value="1"/>
</dbReference>
<dbReference type="RefSeq" id="WP_343251647.1">
    <property type="nucleotide sequence ID" value="NZ_HG937516.1"/>
</dbReference>
<dbReference type="Proteomes" id="UP000261764">
    <property type="component" value="Chromosome I"/>
</dbReference>
<evidence type="ECO:0000313" key="2">
    <source>
        <dbReference type="Proteomes" id="UP000261764"/>
    </source>
</evidence>